<sequence>MGEIFARPDGDEQIRRRLAAICGDGFARRAGAADEVAGTLARWVAAPAVPGAVAEVVRLAGEYDLSVVARGAGTKLDWGATPSRVDIVLDTGRLAGVWRHPTDDSLVEIGAGTPVRAAETILARVGRRLPLDVPSAGATVGGMVAAGEGGPLQRLPGPPGEHLVGVGYVDAAGTLGHTGLTGEPPALAERADPELTRLLCGSQGALGVLVSAFLRVQPIPERRAWVTRSVWTPLEMHDLVRQILATGLAPTAIEVDLPAGEPTRPTVARRTGGSRGHPPPDHPAGSARRARPAGRGSGSLAVLLEGGAADVSGRVSKLSQLLGGDVRADDNAPTWWRRYPFHPDEIALRIEVPAGDLHAAIYALRDAAGVPVPVRGSAGLGVVHAALPATTPPEQVAAILTGVRAVLSARAGRCLVVAAPAPVRSAVDLWGEVPELPLLRRLKQRYDPARRLAPGRYPGGL</sequence>
<dbReference type="SUPFAM" id="SSF56176">
    <property type="entry name" value="FAD-binding/transporter-associated domain-like"/>
    <property type="match status" value="1"/>
</dbReference>
<dbReference type="RefSeq" id="WP_331216248.1">
    <property type="nucleotide sequence ID" value="NZ_JAZGQK010000018.1"/>
</dbReference>
<dbReference type="SUPFAM" id="SSF55103">
    <property type="entry name" value="FAD-linked oxidases, C-terminal domain"/>
    <property type="match status" value="1"/>
</dbReference>
<evidence type="ECO:0000256" key="3">
    <source>
        <dbReference type="SAM" id="MobiDB-lite"/>
    </source>
</evidence>
<reference evidence="5 6" key="1">
    <citation type="submission" date="2024-01" db="EMBL/GenBank/DDBJ databases">
        <title>Genome insights into Plantactinospora sonchi sp. nov.</title>
        <authorList>
            <person name="Wang L."/>
        </authorList>
    </citation>
    <scope>NUCLEOTIDE SEQUENCE [LARGE SCALE GENOMIC DNA]</scope>
    <source>
        <strain evidence="5 6">NEAU-QY2</strain>
    </source>
</reference>
<gene>
    <name evidence="5" type="ORF">V1633_21875</name>
</gene>
<dbReference type="EMBL" id="JAZGQK010000018">
    <property type="protein sequence ID" value="MEE6261133.1"/>
    <property type="molecule type" value="Genomic_DNA"/>
</dbReference>
<dbReference type="InterPro" id="IPR016164">
    <property type="entry name" value="FAD-linked_Oxase-like_C"/>
</dbReference>
<evidence type="ECO:0000313" key="6">
    <source>
        <dbReference type="Proteomes" id="UP001332243"/>
    </source>
</evidence>
<evidence type="ECO:0000256" key="2">
    <source>
        <dbReference type="ARBA" id="ARBA00022827"/>
    </source>
</evidence>
<feature type="region of interest" description="Disordered" evidence="3">
    <location>
        <begin position="257"/>
        <end position="294"/>
    </location>
</feature>
<accession>A0ABU7RX84</accession>
<dbReference type="InterPro" id="IPR016169">
    <property type="entry name" value="FAD-bd_PCMH_sub2"/>
</dbReference>
<dbReference type="PROSITE" id="PS51387">
    <property type="entry name" value="FAD_PCMH"/>
    <property type="match status" value="1"/>
</dbReference>
<dbReference type="InterPro" id="IPR036318">
    <property type="entry name" value="FAD-bd_PCMH-like_sf"/>
</dbReference>
<dbReference type="Proteomes" id="UP001332243">
    <property type="component" value="Unassembled WGS sequence"/>
</dbReference>
<feature type="domain" description="FAD-binding PCMH-type" evidence="4">
    <location>
        <begin position="36"/>
        <end position="219"/>
    </location>
</feature>
<protein>
    <submittedName>
        <fullName evidence="5">FAD-binding oxidoreductase</fullName>
    </submittedName>
</protein>
<name>A0ABU7RX84_9ACTN</name>
<dbReference type="InterPro" id="IPR016166">
    <property type="entry name" value="FAD-bd_PCMH"/>
</dbReference>
<dbReference type="PANTHER" id="PTHR11748:SF103">
    <property type="entry name" value="GLYCOLATE OXIDASE SUBUNIT GLCE"/>
    <property type="match status" value="1"/>
</dbReference>
<keyword evidence="2" id="KW-0274">FAD</keyword>
<dbReference type="Pfam" id="PF01565">
    <property type="entry name" value="FAD_binding_4"/>
    <property type="match status" value="1"/>
</dbReference>
<keyword evidence="6" id="KW-1185">Reference proteome</keyword>
<organism evidence="5 6">
    <name type="scientific">Plantactinospora sonchi</name>
    <dbReference type="NCBI Taxonomy" id="1544735"/>
    <lineage>
        <taxon>Bacteria</taxon>
        <taxon>Bacillati</taxon>
        <taxon>Actinomycetota</taxon>
        <taxon>Actinomycetes</taxon>
        <taxon>Micromonosporales</taxon>
        <taxon>Micromonosporaceae</taxon>
        <taxon>Plantactinospora</taxon>
    </lineage>
</organism>
<proteinExistence type="predicted"/>
<comment type="caution">
    <text evidence="5">The sequence shown here is derived from an EMBL/GenBank/DDBJ whole genome shotgun (WGS) entry which is preliminary data.</text>
</comment>
<evidence type="ECO:0000313" key="5">
    <source>
        <dbReference type="EMBL" id="MEE6261133.1"/>
    </source>
</evidence>
<keyword evidence="1" id="KW-0285">Flavoprotein</keyword>
<dbReference type="PANTHER" id="PTHR11748">
    <property type="entry name" value="D-LACTATE DEHYDROGENASE"/>
    <property type="match status" value="1"/>
</dbReference>
<evidence type="ECO:0000256" key="1">
    <source>
        <dbReference type="ARBA" id="ARBA00022630"/>
    </source>
</evidence>
<evidence type="ECO:0000259" key="4">
    <source>
        <dbReference type="PROSITE" id="PS51387"/>
    </source>
</evidence>
<dbReference type="InterPro" id="IPR006094">
    <property type="entry name" value="Oxid_FAD_bind_N"/>
</dbReference>
<dbReference type="Gene3D" id="3.30.465.10">
    <property type="match status" value="1"/>
</dbReference>